<keyword evidence="1 5" id="KW-1003">Cell membrane</keyword>
<evidence type="ECO:0000256" key="2">
    <source>
        <dbReference type="ARBA" id="ARBA00022618"/>
    </source>
</evidence>
<accession>A0A1G2F732</accession>
<evidence type="ECO:0000256" key="1">
    <source>
        <dbReference type="ARBA" id="ARBA00022475"/>
    </source>
</evidence>
<dbReference type="PANTHER" id="PTHR32432:SF4">
    <property type="entry name" value="CELL DIVISION PROTEIN FTSA"/>
    <property type="match status" value="1"/>
</dbReference>
<dbReference type="AlphaFoldDB" id="A0A1G2F732"/>
<comment type="function">
    <text evidence="5 6">Cell division protein that is involved in the assembly of the Z ring. May serve as a membrane anchor for the Z ring.</text>
</comment>
<dbReference type="Gene3D" id="3.30.420.40">
    <property type="match status" value="2"/>
</dbReference>
<name>A0A1G2F732_9BACT</name>
<dbReference type="Pfam" id="PF02491">
    <property type="entry name" value="SHS2_FTSA"/>
    <property type="match status" value="1"/>
</dbReference>
<organism evidence="8 9">
    <name type="scientific">Candidatus Portnoybacteria bacterium RBG_19FT_COMBO_36_7</name>
    <dbReference type="NCBI Taxonomy" id="1801992"/>
    <lineage>
        <taxon>Bacteria</taxon>
        <taxon>Candidatus Portnoyibacteriota</taxon>
    </lineage>
</organism>
<evidence type="ECO:0000256" key="3">
    <source>
        <dbReference type="ARBA" id="ARBA00023136"/>
    </source>
</evidence>
<evidence type="ECO:0000313" key="9">
    <source>
        <dbReference type="Proteomes" id="UP000179099"/>
    </source>
</evidence>
<dbReference type="NCBIfam" id="TIGR01174">
    <property type="entry name" value="ftsA"/>
    <property type="match status" value="1"/>
</dbReference>
<dbReference type="CDD" id="cd24048">
    <property type="entry name" value="ASKHA_NBD_FtsA"/>
    <property type="match status" value="1"/>
</dbReference>
<keyword evidence="3 5" id="KW-0472">Membrane</keyword>
<dbReference type="HAMAP" id="MF_02033">
    <property type="entry name" value="FtsA"/>
    <property type="match status" value="1"/>
</dbReference>
<evidence type="ECO:0000259" key="7">
    <source>
        <dbReference type="SMART" id="SM00842"/>
    </source>
</evidence>
<dbReference type="InterPro" id="IPR003494">
    <property type="entry name" value="SHS2_FtsA"/>
</dbReference>
<comment type="subunit">
    <text evidence="5">Self-interacts. Interacts with FtsZ.</text>
</comment>
<feature type="domain" description="SHS2" evidence="7">
    <location>
        <begin position="7"/>
        <end position="197"/>
    </location>
</feature>
<dbReference type="GO" id="GO:0043093">
    <property type="term" value="P:FtsZ-dependent cytokinesis"/>
    <property type="evidence" value="ECO:0007669"/>
    <property type="project" value="UniProtKB-UniRule"/>
</dbReference>
<dbReference type="Proteomes" id="UP000179099">
    <property type="component" value="Unassembled WGS sequence"/>
</dbReference>
<dbReference type="SUPFAM" id="SSF53067">
    <property type="entry name" value="Actin-like ATPase domain"/>
    <property type="match status" value="2"/>
</dbReference>
<evidence type="ECO:0000313" key="8">
    <source>
        <dbReference type="EMBL" id="OGZ33408.1"/>
    </source>
</evidence>
<protein>
    <recommendedName>
        <fullName evidence="5 6">Cell division protein FtsA</fullName>
    </recommendedName>
</protein>
<dbReference type="InterPro" id="IPR020823">
    <property type="entry name" value="Cell_div_FtsA"/>
</dbReference>
<dbReference type="SMART" id="SM00842">
    <property type="entry name" value="FtsA"/>
    <property type="match status" value="1"/>
</dbReference>
<evidence type="ECO:0000256" key="5">
    <source>
        <dbReference type="HAMAP-Rule" id="MF_02033"/>
    </source>
</evidence>
<dbReference type="InterPro" id="IPR043129">
    <property type="entry name" value="ATPase_NBD"/>
</dbReference>
<dbReference type="STRING" id="1801992.A2Y98_03755"/>
<dbReference type="PANTHER" id="PTHR32432">
    <property type="entry name" value="CELL DIVISION PROTEIN FTSA-RELATED"/>
    <property type="match status" value="1"/>
</dbReference>
<dbReference type="PIRSF" id="PIRSF003101">
    <property type="entry name" value="FtsA"/>
    <property type="match status" value="1"/>
</dbReference>
<keyword evidence="4 5" id="KW-0131">Cell cycle</keyword>
<dbReference type="GO" id="GO:0032153">
    <property type="term" value="C:cell division site"/>
    <property type="evidence" value="ECO:0007669"/>
    <property type="project" value="UniProtKB-UniRule"/>
</dbReference>
<sequence>MPRQRIIIGIDVGSSNIRVAVAEQGKEQGMPFQILGVGQTRALGMRKGVVVDLEETAKNIKEAVAAAERTSGIKIESATVSLGGDHLGCRSSRGVIAVSRADGEISAEDMDRAVRAASAISLGANREMIQIVPKQFCVDSQQSVKDPVGMKGVRLEVDVLILEGATPFIKNLVKAVGEAEIDIEGLVPSSLAAAKAVLDRRQKELGSLVLDMGSGTTGFCVFEEGEIVDSCILPVGSGHITNDLAIGLRIPIDVAEKIKLEYGSVLPDEINKKEMINLEKLGGDDGEVSRQKVAEIIEARVAEIFDLAHKRLKQIDRAGLLPSGVVLVGGGAKLPGLVDLAKQKLRLPSQIGFPIDFEGVIEQVDDPCFATVLGLIICAGEQNEELRSRVSNTFIFSSLAPAVNKFKNWFKSFLP</sequence>
<evidence type="ECO:0000256" key="6">
    <source>
        <dbReference type="PIRNR" id="PIRNR003101"/>
    </source>
</evidence>
<dbReference type="Pfam" id="PF14450">
    <property type="entry name" value="FtsA"/>
    <property type="match status" value="1"/>
</dbReference>
<evidence type="ECO:0000256" key="4">
    <source>
        <dbReference type="ARBA" id="ARBA00023306"/>
    </source>
</evidence>
<reference evidence="8 9" key="1">
    <citation type="journal article" date="2016" name="Nat. Commun.">
        <title>Thousands of microbial genomes shed light on interconnected biogeochemical processes in an aquifer system.</title>
        <authorList>
            <person name="Anantharaman K."/>
            <person name="Brown C.T."/>
            <person name="Hug L.A."/>
            <person name="Sharon I."/>
            <person name="Castelle C.J."/>
            <person name="Probst A.J."/>
            <person name="Thomas B.C."/>
            <person name="Singh A."/>
            <person name="Wilkins M.J."/>
            <person name="Karaoz U."/>
            <person name="Brodie E.L."/>
            <person name="Williams K.H."/>
            <person name="Hubbard S.S."/>
            <person name="Banfield J.F."/>
        </authorList>
    </citation>
    <scope>NUCLEOTIDE SEQUENCE [LARGE SCALE GENOMIC DNA]</scope>
</reference>
<comment type="similarity">
    <text evidence="5 6">Belongs to the FtsA/MreB family.</text>
</comment>
<dbReference type="Gene3D" id="3.30.1490.110">
    <property type="match status" value="1"/>
</dbReference>
<dbReference type="EMBL" id="MHMW01000030">
    <property type="protein sequence ID" value="OGZ33408.1"/>
    <property type="molecule type" value="Genomic_DNA"/>
</dbReference>
<gene>
    <name evidence="5" type="primary">ftsA</name>
    <name evidence="8" type="ORF">A2Y98_03755</name>
</gene>
<keyword evidence="2 5" id="KW-0132">Cell division</keyword>
<comment type="caution">
    <text evidence="8">The sequence shown here is derived from an EMBL/GenBank/DDBJ whole genome shotgun (WGS) entry which is preliminary data.</text>
</comment>
<dbReference type="InterPro" id="IPR050696">
    <property type="entry name" value="FtsA/MreB"/>
</dbReference>
<comment type="subcellular location">
    <subcellularLocation>
        <location evidence="5">Cell membrane</location>
        <topology evidence="5">Peripheral membrane protein</topology>
        <orientation evidence="5">Cytoplasmic side</orientation>
    </subcellularLocation>
    <text evidence="5">Localizes to the Z ring in an FtsZ-dependent manner. Targeted to the membrane through a conserved C-terminal amphipathic helix.</text>
</comment>
<proteinExistence type="inferred from homology"/>
<dbReference type="GO" id="GO:0009898">
    <property type="term" value="C:cytoplasmic side of plasma membrane"/>
    <property type="evidence" value="ECO:0007669"/>
    <property type="project" value="UniProtKB-UniRule"/>
</dbReference>